<name>A0A1I3CHG2_9ACTN</name>
<dbReference type="OrthoDB" id="3791063at2"/>
<evidence type="ECO:0000313" key="3">
    <source>
        <dbReference type="Proteomes" id="UP000198649"/>
    </source>
</evidence>
<sequence>MSSEQRRPLMAFCAVALVCAVIMASALRSDAVRGFLTTGIEAVQEVAAGVEIAPRPPVKAAPVAPEPALTPAVAVVEVTRPVVSTPTRSTTRPDRGQGAKPGRRNGSRGHGSTHGDGDKGGKAHGSKHGDRDKGGKGHGSKHGDRDKGGKGHGSKHGDRDKGDRDKAGKGHGSKHGDRDKGGKGHRGHR</sequence>
<proteinExistence type="predicted"/>
<organism evidence="2 3">
    <name type="scientific">Nocardioides psychrotolerans</name>
    <dbReference type="NCBI Taxonomy" id="1005945"/>
    <lineage>
        <taxon>Bacteria</taxon>
        <taxon>Bacillati</taxon>
        <taxon>Actinomycetota</taxon>
        <taxon>Actinomycetes</taxon>
        <taxon>Propionibacteriales</taxon>
        <taxon>Nocardioidaceae</taxon>
        <taxon>Nocardioides</taxon>
    </lineage>
</organism>
<protein>
    <submittedName>
        <fullName evidence="2">Uncharacterized protein</fullName>
    </submittedName>
</protein>
<reference evidence="2 3" key="1">
    <citation type="submission" date="2016-10" db="EMBL/GenBank/DDBJ databases">
        <authorList>
            <person name="de Groot N.N."/>
        </authorList>
    </citation>
    <scope>NUCLEOTIDE SEQUENCE [LARGE SCALE GENOMIC DNA]</scope>
    <source>
        <strain evidence="2 3">CGMCC 1.11156</strain>
    </source>
</reference>
<dbReference type="STRING" id="1005945.SAMN05216561_10266"/>
<accession>A0A1I3CHG2</accession>
<feature type="compositionally biased region" description="Low complexity" evidence="1">
    <location>
        <begin position="81"/>
        <end position="90"/>
    </location>
</feature>
<keyword evidence="3" id="KW-1185">Reference proteome</keyword>
<dbReference type="RefSeq" id="WP_091110158.1">
    <property type="nucleotide sequence ID" value="NZ_BKAF01000039.1"/>
</dbReference>
<dbReference type="EMBL" id="FOQG01000002">
    <property type="protein sequence ID" value="SFH73927.1"/>
    <property type="molecule type" value="Genomic_DNA"/>
</dbReference>
<feature type="region of interest" description="Disordered" evidence="1">
    <location>
        <begin position="81"/>
        <end position="189"/>
    </location>
</feature>
<dbReference type="Proteomes" id="UP000198649">
    <property type="component" value="Unassembled WGS sequence"/>
</dbReference>
<evidence type="ECO:0000256" key="1">
    <source>
        <dbReference type="SAM" id="MobiDB-lite"/>
    </source>
</evidence>
<evidence type="ECO:0000313" key="2">
    <source>
        <dbReference type="EMBL" id="SFH73927.1"/>
    </source>
</evidence>
<gene>
    <name evidence="2" type="ORF">SAMN05216561_10266</name>
</gene>
<feature type="compositionally biased region" description="Basic and acidic residues" evidence="1">
    <location>
        <begin position="113"/>
        <end position="182"/>
    </location>
</feature>
<dbReference type="AlphaFoldDB" id="A0A1I3CHG2"/>